<evidence type="ECO:0000313" key="2">
    <source>
        <dbReference type="Proteomes" id="UP001215231"/>
    </source>
</evidence>
<protein>
    <submittedName>
        <fullName evidence="1">Uncharacterized protein</fullName>
    </submittedName>
</protein>
<evidence type="ECO:0000313" key="1">
    <source>
        <dbReference type="EMBL" id="WDE12343.1"/>
    </source>
</evidence>
<keyword evidence="2" id="KW-1185">Reference proteome</keyword>
<name>A0ABY7VFJ9_9GAMM</name>
<accession>A0ABY7VFJ9</accession>
<organism evidence="1 2">
    <name type="scientific">Thalassomonas haliotis</name>
    <dbReference type="NCBI Taxonomy" id="485448"/>
    <lineage>
        <taxon>Bacteria</taxon>
        <taxon>Pseudomonadati</taxon>
        <taxon>Pseudomonadota</taxon>
        <taxon>Gammaproteobacteria</taxon>
        <taxon>Alteromonadales</taxon>
        <taxon>Colwelliaceae</taxon>
        <taxon>Thalassomonas</taxon>
    </lineage>
</organism>
<gene>
    <name evidence="1" type="ORF">H3N35_02325</name>
</gene>
<dbReference type="EMBL" id="CP059693">
    <property type="protein sequence ID" value="WDE12343.1"/>
    <property type="molecule type" value="Genomic_DNA"/>
</dbReference>
<reference evidence="1 2" key="1">
    <citation type="journal article" date="2022" name="Mar. Drugs">
        <title>Bioassay-Guided Fractionation Leads to the Detection of Cholic Acid Generated by the Rare Thalassomonas sp.</title>
        <authorList>
            <person name="Pheiffer F."/>
            <person name="Schneider Y.K."/>
            <person name="Hansen E.H."/>
            <person name="Andersen J.H."/>
            <person name="Isaksson J."/>
            <person name="Busche T."/>
            <person name="R C."/>
            <person name="Kalinowski J."/>
            <person name="Zyl L.V."/>
            <person name="Trindade M."/>
        </authorList>
    </citation>
    <scope>NUCLEOTIDE SEQUENCE [LARGE SCALE GENOMIC DNA]</scope>
    <source>
        <strain evidence="1 2">A5K-61T</strain>
    </source>
</reference>
<dbReference type="Proteomes" id="UP001215231">
    <property type="component" value="Chromosome"/>
</dbReference>
<sequence length="62" mass="6799">MAGILQMCMIDGGVLDPLNDVTIEMISNQLIEKKLAGDSFIEKFALKRAIVDGLTCEPFDLL</sequence>
<dbReference type="RefSeq" id="WP_274052617.1">
    <property type="nucleotide sequence ID" value="NZ_CP059693.1"/>
</dbReference>
<proteinExistence type="predicted"/>